<dbReference type="EMBL" id="CM056814">
    <property type="protein sequence ID" value="KAJ8628066.1"/>
    <property type="molecule type" value="Genomic_DNA"/>
</dbReference>
<gene>
    <name evidence="1" type="ORF">MRB53_021373</name>
</gene>
<reference evidence="1 2" key="1">
    <citation type="journal article" date="2022" name="Hortic Res">
        <title>A haplotype resolved chromosomal level avocado genome allows analysis of novel avocado genes.</title>
        <authorList>
            <person name="Nath O."/>
            <person name="Fletcher S.J."/>
            <person name="Hayward A."/>
            <person name="Shaw L.M."/>
            <person name="Masouleh A.K."/>
            <person name="Furtado A."/>
            <person name="Henry R.J."/>
            <person name="Mitter N."/>
        </authorList>
    </citation>
    <scope>NUCLEOTIDE SEQUENCE [LARGE SCALE GENOMIC DNA]</scope>
    <source>
        <strain evidence="2">cv. Hass</strain>
    </source>
</reference>
<evidence type="ECO:0000313" key="1">
    <source>
        <dbReference type="EMBL" id="KAJ8628066.1"/>
    </source>
</evidence>
<name>A0ACC2L3U0_PERAE</name>
<protein>
    <submittedName>
        <fullName evidence="1">Uncharacterized protein</fullName>
    </submittedName>
</protein>
<comment type="caution">
    <text evidence="1">The sequence shown here is derived from an EMBL/GenBank/DDBJ whole genome shotgun (WGS) entry which is preliminary data.</text>
</comment>
<sequence>MATIAEWNSLRPDSHTSNVVVGIKATISRSQLDKKIWYLVCIKCGKKTQIREEKNYCPDPSVFLRLKPMVALPFKDGTMWHIHLIIFTSKCEIEQLRVWCQYWILVAVLTVFERVGDTFVSWLPMYCEAKLAFFGYLWYPKAKLFYEFRGV</sequence>
<proteinExistence type="predicted"/>
<evidence type="ECO:0000313" key="2">
    <source>
        <dbReference type="Proteomes" id="UP001234297"/>
    </source>
</evidence>
<dbReference type="Proteomes" id="UP001234297">
    <property type="component" value="Chromosome 6"/>
</dbReference>
<keyword evidence="2" id="KW-1185">Reference proteome</keyword>
<organism evidence="1 2">
    <name type="scientific">Persea americana</name>
    <name type="common">Avocado</name>
    <dbReference type="NCBI Taxonomy" id="3435"/>
    <lineage>
        <taxon>Eukaryota</taxon>
        <taxon>Viridiplantae</taxon>
        <taxon>Streptophyta</taxon>
        <taxon>Embryophyta</taxon>
        <taxon>Tracheophyta</taxon>
        <taxon>Spermatophyta</taxon>
        <taxon>Magnoliopsida</taxon>
        <taxon>Magnoliidae</taxon>
        <taxon>Laurales</taxon>
        <taxon>Lauraceae</taxon>
        <taxon>Persea</taxon>
    </lineage>
</organism>
<accession>A0ACC2L3U0</accession>